<protein>
    <submittedName>
        <fullName evidence="1">Uncharacterized protein</fullName>
    </submittedName>
</protein>
<organism evidence="1 2">
    <name type="scientific">Xenorhabdus anantnagensis</name>
    <dbReference type="NCBI Taxonomy" id="3025875"/>
    <lineage>
        <taxon>Bacteria</taxon>
        <taxon>Pseudomonadati</taxon>
        <taxon>Pseudomonadota</taxon>
        <taxon>Gammaproteobacteria</taxon>
        <taxon>Enterobacterales</taxon>
        <taxon>Morganellaceae</taxon>
        <taxon>Xenorhabdus</taxon>
    </lineage>
</organism>
<keyword evidence="2" id="KW-1185">Reference proteome</keyword>
<proteinExistence type="predicted"/>
<dbReference type="EMBL" id="JAQRFN010000012">
    <property type="protein sequence ID" value="MDC9597342.1"/>
    <property type="molecule type" value="Genomic_DNA"/>
</dbReference>
<dbReference type="Proteomes" id="UP001220225">
    <property type="component" value="Unassembled WGS sequence"/>
</dbReference>
<reference evidence="1 2" key="1">
    <citation type="submission" date="2023-02" db="EMBL/GenBank/DDBJ databases">
        <title>Entomopathogenic bacteria.</title>
        <authorList>
            <person name="Machado R.A."/>
        </authorList>
    </citation>
    <scope>NUCLEOTIDE SEQUENCE [LARGE SCALE GENOMIC DNA]</scope>
    <source>
        <strain evidence="1 2">XENO-2</strain>
    </source>
</reference>
<accession>A0ABT5LSG4</accession>
<gene>
    <name evidence="1" type="ORF">PSI14_10875</name>
</gene>
<dbReference type="RefSeq" id="WP_273575906.1">
    <property type="nucleotide sequence ID" value="NZ_JAQRFN010000012.1"/>
</dbReference>
<comment type="caution">
    <text evidence="1">The sequence shown here is derived from an EMBL/GenBank/DDBJ whole genome shotgun (WGS) entry which is preliminary data.</text>
</comment>
<evidence type="ECO:0000313" key="1">
    <source>
        <dbReference type="EMBL" id="MDC9597342.1"/>
    </source>
</evidence>
<sequence length="60" mass="6888">MKERIKQPFQAAFNWVMEYYNKTIGQVVKWINNLRDVKDEAVQLEQITATVNAGNGSMIG</sequence>
<name>A0ABT5LSG4_9GAMM</name>
<evidence type="ECO:0000313" key="2">
    <source>
        <dbReference type="Proteomes" id="UP001220225"/>
    </source>
</evidence>